<keyword evidence="13" id="KW-0175">Coiled coil</keyword>
<dbReference type="GO" id="GO:0005134">
    <property type="term" value="F:interleukin-2 receptor binding"/>
    <property type="evidence" value="ECO:0007669"/>
    <property type="project" value="Ensembl"/>
</dbReference>
<evidence type="ECO:0000256" key="4">
    <source>
        <dbReference type="ARBA" id="ARBA00022514"/>
    </source>
</evidence>
<dbReference type="GO" id="GO:0045944">
    <property type="term" value="P:positive regulation of transcription by RNA polymerase II"/>
    <property type="evidence" value="ECO:0007669"/>
    <property type="project" value="Ensembl"/>
</dbReference>
<keyword evidence="9 12" id="KW-1064">Adaptive immunity</keyword>
<comment type="similarity">
    <text evidence="2 12">Belongs to the IL-2 family.</text>
</comment>
<proteinExistence type="inferred from homology"/>
<evidence type="ECO:0000256" key="8">
    <source>
        <dbReference type="ARBA" id="ARBA00023030"/>
    </source>
</evidence>
<dbReference type="SUPFAM" id="SSF47266">
    <property type="entry name" value="4-helical cytokines"/>
    <property type="match status" value="1"/>
</dbReference>
<evidence type="ECO:0000256" key="11">
    <source>
        <dbReference type="ARBA" id="ARBA00023180"/>
    </source>
</evidence>
<dbReference type="GO" id="GO:0097696">
    <property type="term" value="P:cell surface receptor signaling pathway via STAT"/>
    <property type="evidence" value="ECO:0007669"/>
    <property type="project" value="Ensembl"/>
</dbReference>
<evidence type="ECO:0000256" key="1">
    <source>
        <dbReference type="ARBA" id="ARBA00004613"/>
    </source>
</evidence>
<dbReference type="Ensembl" id="ENSMSIT00000016639.1">
    <property type="protein sequence ID" value="ENSMSIP00000013113.1"/>
    <property type="gene ID" value="ENSMSIG00000011366.1"/>
</dbReference>
<dbReference type="InterPro" id="IPR000779">
    <property type="entry name" value="IL-2"/>
</dbReference>
<accession>A0A8C6GZZ9</accession>
<dbReference type="GO" id="GO:0048304">
    <property type="term" value="P:positive regulation of isotype switching to IgG isotypes"/>
    <property type="evidence" value="ECO:0007669"/>
    <property type="project" value="Ensembl"/>
</dbReference>
<dbReference type="GO" id="GO:0002250">
    <property type="term" value="P:adaptive immune response"/>
    <property type="evidence" value="ECO:0007669"/>
    <property type="project" value="UniProtKB-KW"/>
</dbReference>
<dbReference type="Proteomes" id="UP000694415">
    <property type="component" value="Unplaced"/>
</dbReference>
<dbReference type="GO" id="GO:0032740">
    <property type="term" value="P:positive regulation of interleukin-17 production"/>
    <property type="evidence" value="ECO:0007669"/>
    <property type="project" value="Ensembl"/>
</dbReference>
<protein>
    <recommendedName>
        <fullName evidence="3 12">Interleukin-2</fullName>
        <shortName evidence="12">IL-2</shortName>
    </recommendedName>
</protein>
<dbReference type="GO" id="GO:0097192">
    <property type="term" value="P:extrinsic apoptotic signaling pathway in absence of ligand"/>
    <property type="evidence" value="ECO:0007669"/>
    <property type="project" value="Ensembl"/>
</dbReference>
<dbReference type="GO" id="GO:0050798">
    <property type="term" value="P:activated T cell proliferation"/>
    <property type="evidence" value="ECO:0007669"/>
    <property type="project" value="Ensembl"/>
</dbReference>
<dbReference type="GO" id="GO:0046013">
    <property type="term" value="P:regulation of T cell homeostatic proliferation"/>
    <property type="evidence" value="ECO:0007669"/>
    <property type="project" value="Ensembl"/>
</dbReference>
<dbReference type="GO" id="GO:0005615">
    <property type="term" value="C:extracellular space"/>
    <property type="evidence" value="ECO:0007669"/>
    <property type="project" value="UniProtKB-KW"/>
</dbReference>
<dbReference type="GO" id="GO:2000561">
    <property type="term" value="P:regulation of CD4-positive, alpha-beta T cell proliferation"/>
    <property type="evidence" value="ECO:0007669"/>
    <property type="project" value="Ensembl"/>
</dbReference>
<dbReference type="PANTHER" id="PTHR48487">
    <property type="entry name" value="INTERLEUKIN-2"/>
    <property type="match status" value="1"/>
</dbReference>
<dbReference type="InterPro" id="IPR009079">
    <property type="entry name" value="4_helix_cytokine-like_core"/>
</dbReference>
<reference evidence="14" key="2">
    <citation type="submission" date="2025-09" db="UniProtKB">
        <authorList>
            <consortium name="Ensembl"/>
        </authorList>
    </citation>
    <scope>IDENTIFICATION</scope>
</reference>
<evidence type="ECO:0000313" key="15">
    <source>
        <dbReference type="Proteomes" id="UP000694415"/>
    </source>
</evidence>
<keyword evidence="11" id="KW-0325">Glycoprotein</keyword>
<keyword evidence="4 12" id="KW-0202">Cytokine</keyword>
<comment type="function">
    <text evidence="12">Cytokine produced by activated CD4-positive helper T-cells and to a lesser extend activated CD8-positive T-cells and natural killer (NK) cells that plays pivotal roles in the immune response and tolerance. Binds to a receptor complex composed of either the high-affinity trimeric IL-2R (IL2RA/CD25, IL2RB/CD122 and IL2RG/CD132) or the low-affinity dimeric IL-2R (IL2RB and IL2RG). Interaction with the receptor leads to oligomerization and conformation changes in the IL-2R subunits resulting in downstream signaling starting with phosphorylation of JAK1 and JAK3. In turn, JAK1 and JAK3 phosphorylate the receptor to form a docking site leading to the phosphorylation of several substrates including STAT5. This process leads to activation of several pathways including STAT, phosphoinositide-3-kinase/PI3K and mitogen-activated protein kinase/MAPK pathways. Functions as a T-cell growth factor and can increase NK-cell cytolytic activity as well. Promotes strong proliferation of activated B-cells and subsequently immunoglobulin production. Plays a pivotal role in regulating the adaptive immune system by controlling the survival and proliferation of regulatory T-cells, which are required for the maintenance of immune tolerance. Moreover, participates in the differentiation and homeostasis of effector T-cell subsets, including Th1, Th2, Th17 as well as memory CD8-positive T-cells.</text>
</comment>
<evidence type="ECO:0000256" key="7">
    <source>
        <dbReference type="ARBA" id="ARBA00022859"/>
    </source>
</evidence>
<feature type="coiled-coil region" evidence="13">
    <location>
        <begin position="35"/>
        <end position="65"/>
    </location>
</feature>
<dbReference type="GO" id="GO:0006366">
    <property type="term" value="P:transcription by RNA polymerase II"/>
    <property type="evidence" value="ECO:0007669"/>
    <property type="project" value="Ensembl"/>
</dbReference>
<dbReference type="GO" id="GO:0005125">
    <property type="term" value="F:cytokine activity"/>
    <property type="evidence" value="ECO:0007669"/>
    <property type="project" value="UniProtKB-KW"/>
</dbReference>
<dbReference type="GO" id="GO:0002903">
    <property type="term" value="P:negative regulation of B cell apoptotic process"/>
    <property type="evidence" value="ECO:0007669"/>
    <property type="project" value="Ensembl"/>
</dbReference>
<dbReference type="GeneTree" id="ENSGT00390000003555"/>
<dbReference type="GO" id="GO:2000320">
    <property type="term" value="P:negative regulation of T-helper 17 cell differentiation"/>
    <property type="evidence" value="ECO:0007669"/>
    <property type="project" value="Ensembl"/>
</dbReference>
<dbReference type="GO" id="GO:1900100">
    <property type="term" value="P:positive regulation of plasma cell differentiation"/>
    <property type="evidence" value="ECO:0007669"/>
    <property type="project" value="Ensembl"/>
</dbReference>
<keyword evidence="6 12" id="KW-0732">Signal</keyword>
<dbReference type="Gene3D" id="1.20.1250.10">
    <property type="match status" value="1"/>
</dbReference>
<feature type="signal peptide" evidence="12">
    <location>
        <begin position="1"/>
        <end position="20"/>
    </location>
</feature>
<dbReference type="SMART" id="SM00189">
    <property type="entry name" value="IL2"/>
    <property type="match status" value="1"/>
</dbReference>
<dbReference type="GO" id="GO:0002366">
    <property type="term" value="P:leukocyte activation involved in immune response"/>
    <property type="evidence" value="ECO:0007669"/>
    <property type="project" value="Ensembl"/>
</dbReference>
<evidence type="ECO:0000256" key="10">
    <source>
        <dbReference type="ARBA" id="ARBA00023157"/>
    </source>
</evidence>
<keyword evidence="8 12" id="KW-0339">Growth factor</keyword>
<dbReference type="GO" id="GO:0042104">
    <property type="term" value="P:positive regulation of activated T cell proliferation"/>
    <property type="evidence" value="ECO:0007669"/>
    <property type="project" value="Ensembl"/>
</dbReference>
<dbReference type="GO" id="GO:0032729">
    <property type="term" value="P:positive regulation of type II interferon production"/>
    <property type="evidence" value="ECO:0007669"/>
    <property type="project" value="Ensembl"/>
</dbReference>
<dbReference type="GO" id="GO:0038110">
    <property type="term" value="P:interleukin-2-mediated signaling pathway"/>
    <property type="evidence" value="ECO:0007669"/>
    <property type="project" value="Ensembl"/>
</dbReference>
<evidence type="ECO:0000313" key="14">
    <source>
        <dbReference type="Ensembl" id="ENSMSIP00000013113.1"/>
    </source>
</evidence>
<feature type="chain" id="PRO_5034704740" description="Interleukin-2" evidence="12">
    <location>
        <begin position="21"/>
        <end position="166"/>
    </location>
</feature>
<sequence length="166" mass="19084">MYSMQLASCVALTLVLLVNSAPTSSPTSSSTALQRKQQQQQQQHLEQLLMDLQELLSRMENYRNLKLPRMLTFKFYLPKQATELKDLQCLEDELGPLRRVLDLTQSKSFQLEDAENFISNIRVTVVKLKGSDNTFECQFDDESATVVDFLRRWIAFCQSIISTSPQ</sequence>
<dbReference type="InterPro" id="IPR030477">
    <property type="entry name" value="IL-2_CS"/>
</dbReference>
<reference evidence="14" key="1">
    <citation type="submission" date="2025-08" db="UniProtKB">
        <authorList>
            <consortium name="Ensembl"/>
        </authorList>
    </citation>
    <scope>IDENTIFICATION</scope>
</reference>
<keyword evidence="10 12" id="KW-1015">Disulfide bond</keyword>
<dbReference type="GO" id="GO:0008083">
    <property type="term" value="F:growth factor activity"/>
    <property type="evidence" value="ECO:0007669"/>
    <property type="project" value="UniProtKB-KW"/>
</dbReference>
<evidence type="ECO:0000256" key="3">
    <source>
        <dbReference type="ARBA" id="ARBA00019453"/>
    </source>
</evidence>
<evidence type="ECO:0000256" key="5">
    <source>
        <dbReference type="ARBA" id="ARBA00022525"/>
    </source>
</evidence>
<evidence type="ECO:0000256" key="2">
    <source>
        <dbReference type="ARBA" id="ARBA00006949"/>
    </source>
</evidence>
<dbReference type="PANTHER" id="PTHR48487:SF1">
    <property type="entry name" value="INTERLEUKIN-2"/>
    <property type="match status" value="1"/>
</dbReference>
<keyword evidence="15" id="KW-1185">Reference proteome</keyword>
<evidence type="ECO:0000256" key="9">
    <source>
        <dbReference type="ARBA" id="ARBA00023130"/>
    </source>
</evidence>
<evidence type="ECO:0000256" key="6">
    <source>
        <dbReference type="ARBA" id="ARBA00022729"/>
    </source>
</evidence>
<evidence type="ECO:0000256" key="12">
    <source>
        <dbReference type="RuleBase" id="RU363134"/>
    </source>
</evidence>
<dbReference type="GO" id="GO:0050728">
    <property type="term" value="P:negative regulation of inflammatory response"/>
    <property type="evidence" value="ECO:0007669"/>
    <property type="project" value="Ensembl"/>
</dbReference>
<organism evidence="14 15">
    <name type="scientific">Mus spicilegus</name>
    <name type="common">Mound-building mouse</name>
    <dbReference type="NCBI Taxonomy" id="10103"/>
    <lineage>
        <taxon>Eukaryota</taxon>
        <taxon>Metazoa</taxon>
        <taxon>Chordata</taxon>
        <taxon>Craniata</taxon>
        <taxon>Vertebrata</taxon>
        <taxon>Euteleostomi</taxon>
        <taxon>Mammalia</taxon>
        <taxon>Eutheria</taxon>
        <taxon>Euarchontoglires</taxon>
        <taxon>Glires</taxon>
        <taxon>Rodentia</taxon>
        <taxon>Myomorpha</taxon>
        <taxon>Muroidea</taxon>
        <taxon>Muridae</taxon>
        <taxon>Murinae</taxon>
        <taxon>Mus</taxon>
        <taxon>Mus</taxon>
    </lineage>
</organism>
<dbReference type="GO" id="GO:0030890">
    <property type="term" value="P:positive regulation of B cell proliferation"/>
    <property type="evidence" value="ECO:0007669"/>
    <property type="project" value="Ensembl"/>
</dbReference>
<dbReference type="GO" id="GO:0050672">
    <property type="term" value="P:negative regulation of lymphocyte proliferation"/>
    <property type="evidence" value="ECO:0007669"/>
    <property type="project" value="Ensembl"/>
</dbReference>
<dbReference type="Pfam" id="PF00715">
    <property type="entry name" value="IL2"/>
    <property type="match status" value="1"/>
</dbReference>
<keyword evidence="5 12" id="KW-0964">Secreted</keyword>
<gene>
    <name evidence="12" type="primary">IL2</name>
</gene>
<name>A0A8C6GZZ9_MUSSI</name>
<keyword evidence="7 12" id="KW-0391">Immunity</keyword>
<dbReference type="AlphaFoldDB" id="A0A8C6GZZ9"/>
<dbReference type="PROSITE" id="PS00424">
    <property type="entry name" value="INTERLEUKIN_2"/>
    <property type="match status" value="1"/>
</dbReference>
<comment type="subcellular location">
    <subcellularLocation>
        <location evidence="1 12">Secreted</location>
    </subcellularLocation>
</comment>
<evidence type="ECO:0000256" key="13">
    <source>
        <dbReference type="SAM" id="Coils"/>
    </source>
</evidence>
<dbReference type="PRINTS" id="PR00265">
    <property type="entry name" value="INTERLEUKIN2"/>
</dbReference>